<dbReference type="InterPro" id="IPR001926">
    <property type="entry name" value="TrpB-like_PALP"/>
</dbReference>
<protein>
    <submittedName>
        <fullName evidence="5">Pyridoxal-phosphate dependent enzyme</fullName>
    </submittedName>
</protein>
<evidence type="ECO:0000313" key="6">
    <source>
        <dbReference type="Proteomes" id="UP001301442"/>
    </source>
</evidence>
<keyword evidence="6" id="KW-1185">Reference proteome</keyword>
<dbReference type="InterPro" id="IPR036052">
    <property type="entry name" value="TrpB-like_PALP_sf"/>
</dbReference>
<comment type="cofactor">
    <cofactor evidence="1">
        <name>pyridoxal 5'-phosphate</name>
        <dbReference type="ChEBI" id="CHEBI:597326"/>
    </cofactor>
</comment>
<dbReference type="SUPFAM" id="SSF53686">
    <property type="entry name" value="Tryptophan synthase beta subunit-like PLP-dependent enzymes"/>
    <property type="match status" value="1"/>
</dbReference>
<feature type="domain" description="Tryptophan synthase beta chain-like PALP" evidence="4">
    <location>
        <begin position="19"/>
        <end position="302"/>
    </location>
</feature>
<dbReference type="Pfam" id="PF00291">
    <property type="entry name" value="PALP"/>
    <property type="match status" value="1"/>
</dbReference>
<keyword evidence="3" id="KW-0456">Lyase</keyword>
<dbReference type="RefSeq" id="WP_348394984.1">
    <property type="nucleotide sequence ID" value="NZ_CP136600.1"/>
</dbReference>
<evidence type="ECO:0000313" key="5">
    <source>
        <dbReference type="EMBL" id="WOH36170.1"/>
    </source>
</evidence>
<dbReference type="Proteomes" id="UP001301442">
    <property type="component" value="Chromosome"/>
</dbReference>
<dbReference type="PANTHER" id="PTHR48078:SF6">
    <property type="entry name" value="L-THREONINE DEHYDRATASE CATABOLIC TDCB"/>
    <property type="match status" value="1"/>
</dbReference>
<gene>
    <name evidence="5" type="ORF">RI844_12400</name>
</gene>
<reference evidence="5 6" key="1">
    <citation type="submission" date="2023-09" db="EMBL/GenBank/DDBJ databases">
        <authorList>
            <person name="Qi X."/>
        </authorList>
    </citation>
    <scope>NUCLEOTIDE SEQUENCE [LARGE SCALE GENOMIC DNA]</scope>
    <source>
        <strain evidence="5 6">S1-1</strain>
    </source>
</reference>
<dbReference type="PANTHER" id="PTHR48078">
    <property type="entry name" value="THREONINE DEHYDRATASE, MITOCHONDRIAL-RELATED"/>
    <property type="match status" value="1"/>
</dbReference>
<accession>A0ABZ0GKV0</accession>
<evidence type="ECO:0000259" key="4">
    <source>
        <dbReference type="Pfam" id="PF00291"/>
    </source>
</evidence>
<proteinExistence type="predicted"/>
<evidence type="ECO:0000256" key="2">
    <source>
        <dbReference type="ARBA" id="ARBA00022898"/>
    </source>
</evidence>
<organism evidence="5 6">
    <name type="scientific">Thalassotalea fonticola</name>
    <dbReference type="NCBI Taxonomy" id="3065649"/>
    <lineage>
        <taxon>Bacteria</taxon>
        <taxon>Pseudomonadati</taxon>
        <taxon>Pseudomonadota</taxon>
        <taxon>Gammaproteobacteria</taxon>
        <taxon>Alteromonadales</taxon>
        <taxon>Colwelliaceae</taxon>
        <taxon>Thalassotalea</taxon>
    </lineage>
</organism>
<dbReference type="InterPro" id="IPR050147">
    <property type="entry name" value="Ser/Thr_Dehydratase"/>
</dbReference>
<evidence type="ECO:0000256" key="3">
    <source>
        <dbReference type="ARBA" id="ARBA00023239"/>
    </source>
</evidence>
<keyword evidence="2" id="KW-0663">Pyridoxal phosphate</keyword>
<name>A0ABZ0GKV0_9GAMM</name>
<dbReference type="EMBL" id="CP136600">
    <property type="protein sequence ID" value="WOH36170.1"/>
    <property type="molecule type" value="Genomic_DNA"/>
</dbReference>
<evidence type="ECO:0000256" key="1">
    <source>
        <dbReference type="ARBA" id="ARBA00001933"/>
    </source>
</evidence>
<sequence length="319" mass="34519">MAKLSLPSLEQINLARTKISPYIVRTPLIKLNIEGSNEIYLKLENLQPIGAFKIRPALNSLLSLPKKQLTKGVFTISSGNMALGLAWAANKLKVKMVGYVYLGAPEAKLSGIRELGGEIRYLPTETWWRCLYKDEELSTEETEIHTVLNNEVLAANGTIAMEILEDLPDVDEIYVPFGGGSCAVGIANAIQKLAANVTVSAVESSHGSPLAQSIAAKKPVRIETENTYIKSIGGDSVFAQIFTFVNQLSVKNTVVNIDKISQTIGLLFHKNKIITEGAGAASVAAAMENSNNHKKIVCVVTGGNIDDKDFIKILNGERP</sequence>
<dbReference type="Gene3D" id="3.40.50.1100">
    <property type="match status" value="2"/>
</dbReference>